<accession>A0A0R1GKN5</accession>
<dbReference type="Pfam" id="PF00528">
    <property type="entry name" value="BPD_transp_1"/>
    <property type="match status" value="1"/>
</dbReference>
<evidence type="ECO:0000256" key="5">
    <source>
        <dbReference type="ARBA" id="ARBA00022989"/>
    </source>
</evidence>
<dbReference type="STRING" id="1423726.FC07_GL000397"/>
<evidence type="ECO:0000259" key="10">
    <source>
        <dbReference type="PROSITE" id="PS50928"/>
    </source>
</evidence>
<dbReference type="Gene3D" id="1.10.3720.10">
    <property type="entry name" value="MetI-like"/>
    <property type="match status" value="1"/>
</dbReference>
<dbReference type="GO" id="GO:0005886">
    <property type="term" value="C:plasma membrane"/>
    <property type="evidence" value="ECO:0007669"/>
    <property type="project" value="TreeGrafter"/>
</dbReference>
<feature type="transmembrane region" description="Helical" evidence="9">
    <location>
        <begin position="129"/>
        <end position="149"/>
    </location>
</feature>
<dbReference type="GO" id="GO:0015419">
    <property type="term" value="F:ABC-type sulfate transporter activity"/>
    <property type="evidence" value="ECO:0007669"/>
    <property type="project" value="InterPro"/>
</dbReference>
<dbReference type="PATRIC" id="fig|1423726.3.peg.413"/>
<feature type="domain" description="ABC transmembrane type-1" evidence="10">
    <location>
        <begin position="57"/>
        <end position="256"/>
    </location>
</feature>
<feature type="transmembrane region" description="Helical" evidence="9">
    <location>
        <begin position="12"/>
        <end position="37"/>
    </location>
</feature>
<comment type="function">
    <text evidence="8">Part of the ABC transporter complex CysAWTP (TC 3.A.1.6.1) involved in sulfate/thiosulfate import. Probably responsible for the translocation of the substrate across the membrane.</text>
</comment>
<name>A0A0R1GKN5_9LACO</name>
<dbReference type="InterPro" id="IPR000515">
    <property type="entry name" value="MetI-like"/>
</dbReference>
<evidence type="ECO:0000256" key="2">
    <source>
        <dbReference type="ARBA" id="ARBA00011779"/>
    </source>
</evidence>
<evidence type="ECO:0000256" key="9">
    <source>
        <dbReference type="SAM" id="Phobius"/>
    </source>
</evidence>
<dbReference type="CDD" id="cd06261">
    <property type="entry name" value="TM_PBP2"/>
    <property type="match status" value="1"/>
</dbReference>
<dbReference type="PANTHER" id="PTHR30406:SF1">
    <property type="entry name" value="SULFATE TRANSPORT SYSTEM PERMEASE PROTEIN CYSW"/>
    <property type="match status" value="1"/>
</dbReference>
<keyword evidence="5 9" id="KW-1133">Transmembrane helix</keyword>
<keyword evidence="12" id="KW-1185">Reference proteome</keyword>
<dbReference type="PANTHER" id="PTHR30406">
    <property type="entry name" value="SULFATE TRANSPORT SYSTEM PERMEASE PROTEIN"/>
    <property type="match status" value="1"/>
</dbReference>
<feature type="transmembrane region" description="Helical" evidence="9">
    <location>
        <begin position="96"/>
        <end position="117"/>
    </location>
</feature>
<gene>
    <name evidence="11" type="ORF">FC07_GL000397</name>
</gene>
<keyword evidence="4 9" id="KW-0812">Transmembrane</keyword>
<evidence type="ECO:0000256" key="8">
    <source>
        <dbReference type="ARBA" id="ARBA00025323"/>
    </source>
</evidence>
<dbReference type="PROSITE" id="PS50928">
    <property type="entry name" value="ABC_TM1"/>
    <property type="match status" value="1"/>
</dbReference>
<comment type="subcellular location">
    <subcellularLocation>
        <location evidence="1">Membrane</location>
        <topology evidence="1">Multi-pass membrane protein</topology>
    </subcellularLocation>
</comment>
<keyword evidence="3" id="KW-0813">Transport</keyword>
<comment type="subunit">
    <text evidence="2">The complex is composed of two ATP-binding proteins (CysA), two transmembrane proteins (CysT and CysW) and a solute-binding protein (CysP).</text>
</comment>
<evidence type="ECO:0000256" key="1">
    <source>
        <dbReference type="ARBA" id="ARBA00004141"/>
    </source>
</evidence>
<dbReference type="OrthoDB" id="9774448at2"/>
<reference evidence="11 12" key="1">
    <citation type="journal article" date="2015" name="Genome Announc.">
        <title>Expanding the biotechnology potential of lactobacilli through comparative genomics of 213 strains and associated genera.</title>
        <authorList>
            <person name="Sun Z."/>
            <person name="Harris H.M."/>
            <person name="McCann A."/>
            <person name="Guo C."/>
            <person name="Argimon S."/>
            <person name="Zhang W."/>
            <person name="Yang X."/>
            <person name="Jeffery I.B."/>
            <person name="Cooney J.C."/>
            <person name="Kagawa T.F."/>
            <person name="Liu W."/>
            <person name="Song Y."/>
            <person name="Salvetti E."/>
            <person name="Wrobel A."/>
            <person name="Rasinkangas P."/>
            <person name="Parkhill J."/>
            <person name="Rea M.C."/>
            <person name="O'Sullivan O."/>
            <person name="Ritari J."/>
            <person name="Douillard F.P."/>
            <person name="Paul Ross R."/>
            <person name="Yang R."/>
            <person name="Briner A.E."/>
            <person name="Felis G.E."/>
            <person name="de Vos W.M."/>
            <person name="Barrangou R."/>
            <person name="Klaenhammer T.R."/>
            <person name="Caufield P.W."/>
            <person name="Cui Y."/>
            <person name="Zhang H."/>
            <person name="O'Toole P.W."/>
        </authorList>
    </citation>
    <scope>NUCLEOTIDE SEQUENCE [LARGE SCALE GENOMIC DNA]</scope>
    <source>
        <strain evidence="11 12">DSM 20003</strain>
    </source>
</reference>
<dbReference type="InterPro" id="IPR005667">
    <property type="entry name" value="Sulph_transpt2"/>
</dbReference>
<dbReference type="AlphaFoldDB" id="A0A0R1GKN5"/>
<comment type="caution">
    <text evidence="11">The sequence shown here is derived from an EMBL/GenBank/DDBJ whole genome shotgun (WGS) entry which is preliminary data.</text>
</comment>
<dbReference type="SUPFAM" id="SSF161098">
    <property type="entry name" value="MetI-like"/>
    <property type="match status" value="1"/>
</dbReference>
<evidence type="ECO:0000313" key="12">
    <source>
        <dbReference type="Proteomes" id="UP000051461"/>
    </source>
</evidence>
<dbReference type="InterPro" id="IPR035906">
    <property type="entry name" value="MetI-like_sf"/>
</dbReference>
<evidence type="ECO:0000256" key="4">
    <source>
        <dbReference type="ARBA" id="ARBA00022692"/>
    </source>
</evidence>
<keyword evidence="6" id="KW-0764">Sulfate transport</keyword>
<evidence type="ECO:0000313" key="11">
    <source>
        <dbReference type="EMBL" id="KRK34645.1"/>
    </source>
</evidence>
<keyword evidence="7 9" id="KW-0472">Membrane</keyword>
<evidence type="ECO:0000256" key="7">
    <source>
        <dbReference type="ARBA" id="ARBA00023136"/>
    </source>
</evidence>
<evidence type="ECO:0000256" key="6">
    <source>
        <dbReference type="ARBA" id="ARBA00023032"/>
    </source>
</evidence>
<evidence type="ECO:0000256" key="3">
    <source>
        <dbReference type="ARBA" id="ARBA00022448"/>
    </source>
</evidence>
<dbReference type="NCBIfam" id="TIGR00969">
    <property type="entry name" value="3a0106s02"/>
    <property type="match status" value="1"/>
</dbReference>
<dbReference type="EMBL" id="AZDA01000090">
    <property type="protein sequence ID" value="KRK34645.1"/>
    <property type="molecule type" value="Genomic_DNA"/>
</dbReference>
<feature type="transmembrane region" description="Helical" evidence="9">
    <location>
        <begin position="57"/>
        <end position="84"/>
    </location>
</feature>
<dbReference type="Proteomes" id="UP000051461">
    <property type="component" value="Unassembled WGS sequence"/>
</dbReference>
<sequence>MNLFQSRRIKWPLLIITWLFMLVLLILPIVLVFTQAFAAGWRHYFSVLGDLTTLHAINLSVAATVLSVGINLVLGLSAAWAIAFYDFPGKKLLNTLIDLPLSVSPVIVGLIFILIFGRTGWLQGLHWQVIFAPPAIFIVTIFVTFPFVARELIPFLIARGREEEQTAAFLGAHFWQILRQITLPAIKAPLGTGLVLATARALGEFGAVAVVSGNIPDKTLTLPLLVQNLYNDFKFTDAFAVATILLLTTFLIITLKRILIQPQKG</sequence>
<dbReference type="RefSeq" id="WP_057904906.1">
    <property type="nucleotide sequence ID" value="NZ_AZDA01000090.1"/>
</dbReference>
<organism evidence="11 12">
    <name type="scientific">Loigolactobacillus bifermentans DSM 20003</name>
    <dbReference type="NCBI Taxonomy" id="1423726"/>
    <lineage>
        <taxon>Bacteria</taxon>
        <taxon>Bacillati</taxon>
        <taxon>Bacillota</taxon>
        <taxon>Bacilli</taxon>
        <taxon>Lactobacillales</taxon>
        <taxon>Lactobacillaceae</taxon>
        <taxon>Loigolactobacillus</taxon>
    </lineage>
</organism>
<proteinExistence type="predicted"/>
<feature type="transmembrane region" description="Helical" evidence="9">
    <location>
        <begin position="235"/>
        <end position="255"/>
    </location>
</feature>
<protein>
    <submittedName>
        <fullName evidence="11">Sulfate transport system permease protein CysW</fullName>
    </submittedName>
</protein>